<feature type="transmembrane region" description="Helical" evidence="1">
    <location>
        <begin position="217"/>
        <end position="238"/>
    </location>
</feature>
<feature type="transmembrane region" description="Helical" evidence="1">
    <location>
        <begin position="117"/>
        <end position="134"/>
    </location>
</feature>
<feature type="transmembrane region" description="Helical" evidence="1">
    <location>
        <begin position="258"/>
        <end position="279"/>
    </location>
</feature>
<feature type="transmembrane region" description="Helical" evidence="1">
    <location>
        <begin position="43"/>
        <end position="64"/>
    </location>
</feature>
<feature type="transmembrane region" description="Helical" evidence="1">
    <location>
        <begin position="5"/>
        <end position="23"/>
    </location>
</feature>
<dbReference type="EMBL" id="DRMS01000109">
    <property type="protein sequence ID" value="HFC91694.1"/>
    <property type="molecule type" value="Genomic_DNA"/>
</dbReference>
<dbReference type="AlphaFoldDB" id="A0A7V2SYD9"/>
<comment type="caution">
    <text evidence="2">The sequence shown here is derived from an EMBL/GenBank/DDBJ whole genome shotgun (WGS) entry which is preliminary data.</text>
</comment>
<dbReference type="Proteomes" id="UP000885750">
    <property type="component" value="Unassembled WGS sequence"/>
</dbReference>
<feature type="transmembrane region" description="Helical" evidence="1">
    <location>
        <begin position="94"/>
        <end position="110"/>
    </location>
</feature>
<keyword evidence="1" id="KW-0472">Membrane</keyword>
<organism evidence="2">
    <name type="scientific">Leucothrix mucor</name>
    <dbReference type="NCBI Taxonomy" id="45248"/>
    <lineage>
        <taxon>Bacteria</taxon>
        <taxon>Pseudomonadati</taxon>
        <taxon>Pseudomonadota</taxon>
        <taxon>Gammaproteobacteria</taxon>
        <taxon>Thiotrichales</taxon>
        <taxon>Thiotrichaceae</taxon>
        <taxon>Leucothrix</taxon>
    </lineage>
</organism>
<evidence type="ECO:0000256" key="1">
    <source>
        <dbReference type="SAM" id="Phobius"/>
    </source>
</evidence>
<keyword evidence="1" id="KW-0812">Transmembrane</keyword>
<feature type="transmembrane region" description="Helical" evidence="1">
    <location>
        <begin position="71"/>
        <end position="88"/>
    </location>
</feature>
<protein>
    <recommendedName>
        <fullName evidence="3">Exosortase/archaeosortase family protein</fullName>
    </recommendedName>
</protein>
<gene>
    <name evidence="2" type="ORF">ENJ51_02655</name>
</gene>
<feature type="transmembrane region" description="Helical" evidence="1">
    <location>
        <begin position="316"/>
        <end position="333"/>
    </location>
</feature>
<proteinExistence type="predicted"/>
<dbReference type="Pfam" id="PF09721">
    <property type="entry name" value="Exosortase_EpsH"/>
    <property type="match status" value="1"/>
</dbReference>
<reference evidence="2" key="1">
    <citation type="journal article" date="2020" name="mSystems">
        <title>Genome- and Community-Level Interaction Insights into Carbon Utilization and Element Cycling Functions of Hydrothermarchaeota in Hydrothermal Sediment.</title>
        <authorList>
            <person name="Zhou Z."/>
            <person name="Liu Y."/>
            <person name="Xu W."/>
            <person name="Pan J."/>
            <person name="Luo Z.H."/>
            <person name="Li M."/>
        </authorList>
    </citation>
    <scope>NUCLEOTIDE SEQUENCE [LARGE SCALE GENOMIC DNA]</scope>
    <source>
        <strain evidence="2">HyVt-493</strain>
    </source>
</reference>
<keyword evidence="1" id="KW-1133">Transmembrane helix</keyword>
<sequence>MKSNFVLIIAKFIIALAMLLLAYEPMRWLVYTWQEVSYESTGIWAFIATFILLIWSVSSPLISLRPAKTKLVIALLISTVLLRLLGLVLALNTVGALVLVIDIYVIALLLRVKQRECAISAGWLVILFAFSLPIEHIIQQVVGYGLQALSSMVSCAILTSTLDNISCHGARIAVAGQPFLINLPHAETNSLVVLAVMMAVGIVLARPGYRQSASAMLIVLLSTFASHILRILLLVFASLSEYLEKWNIDVMAQPWHDIIGLIALAPFIYLIVSFCLHIYHKPIRPHAFIDKICWTVPDSIKQDGWWLQTRSQYHRYLPILWSVLFLIASLTTINL</sequence>
<name>A0A7V2SYD9_LEUMU</name>
<evidence type="ECO:0000313" key="2">
    <source>
        <dbReference type="EMBL" id="HFC91694.1"/>
    </source>
</evidence>
<accession>A0A7V2SYD9</accession>
<evidence type="ECO:0008006" key="3">
    <source>
        <dbReference type="Google" id="ProtNLM"/>
    </source>
</evidence>
<dbReference type="InterPro" id="IPR019127">
    <property type="entry name" value="Exosortase"/>
</dbReference>
<feature type="transmembrane region" description="Helical" evidence="1">
    <location>
        <begin position="188"/>
        <end position="205"/>
    </location>
</feature>